<accession>A0ABR7LD72</accession>
<evidence type="ECO:0008006" key="5">
    <source>
        <dbReference type="Google" id="ProtNLM"/>
    </source>
</evidence>
<organism evidence="3 4">
    <name type="scientific">Actinokineospora xionganensis</name>
    <dbReference type="NCBI Taxonomy" id="2684470"/>
    <lineage>
        <taxon>Bacteria</taxon>
        <taxon>Bacillati</taxon>
        <taxon>Actinomycetota</taxon>
        <taxon>Actinomycetes</taxon>
        <taxon>Pseudonocardiales</taxon>
        <taxon>Pseudonocardiaceae</taxon>
        <taxon>Actinokineospora</taxon>
    </lineage>
</organism>
<dbReference type="Proteomes" id="UP000734823">
    <property type="component" value="Unassembled WGS sequence"/>
</dbReference>
<evidence type="ECO:0000313" key="3">
    <source>
        <dbReference type="EMBL" id="MBC6450443.1"/>
    </source>
</evidence>
<feature type="region of interest" description="Disordered" evidence="1">
    <location>
        <begin position="398"/>
        <end position="424"/>
    </location>
</feature>
<comment type="caution">
    <text evidence="3">The sequence shown here is derived from an EMBL/GenBank/DDBJ whole genome shotgun (WGS) entry which is preliminary data.</text>
</comment>
<sequence>MAVSASPAMAQEQPTPPVVEEPTEVERPEPLISAVASCAEKVASLDVYVLDSREDPYSITLQGVGFNFNKSQPTVYLPDKDQHHTLFANLAPGQYTVRAGGHQPSDDVDVIVKECAEADPAKGELSIEVECKAGWGIVTFVITSPATGKTMQYTLSTSEYPGAKYETLTLPDGMFLRITENGFEDGKYFATLSGPTLKEPITEKFTVACAADNAPKLSAFANCDGKDDITSPAPLYVDVTNPNRATIDYTIKVGGAERVLKVGGGANGFVEMDTLPAGVHRVTVSGSDGTVTKTEVAVDDCSGVKVDEDGLQVQTRCVDGKSDVTFRFFDIGGDYPVKRSFGVDGTDLFDSTIEFDAEGPYLWSRHTGELADGEYTARLVGAGLNTVEKFAVKCADQPTTTAPSTTGPVPSTTPAPQAGTAPAVDDTLPVTGAAVGTMVALGLAALGLGGFLVITARRKRTSK</sequence>
<dbReference type="EMBL" id="JABVED010000016">
    <property type="protein sequence ID" value="MBC6450443.1"/>
    <property type="molecule type" value="Genomic_DNA"/>
</dbReference>
<keyword evidence="2" id="KW-0812">Transmembrane</keyword>
<evidence type="ECO:0000256" key="1">
    <source>
        <dbReference type="SAM" id="MobiDB-lite"/>
    </source>
</evidence>
<dbReference type="RefSeq" id="WP_222719824.1">
    <property type="nucleotide sequence ID" value="NZ_JABVED010000016.1"/>
</dbReference>
<keyword evidence="4" id="KW-1185">Reference proteome</keyword>
<proteinExistence type="predicted"/>
<reference evidence="3 4" key="1">
    <citation type="submission" date="2020-06" db="EMBL/GenBank/DDBJ databases">
        <title>Actinokineospora xiongansis sp. nov., isolated from soil of Baiyangdian.</title>
        <authorList>
            <person name="Zhang X."/>
        </authorList>
    </citation>
    <scope>NUCLEOTIDE SEQUENCE [LARGE SCALE GENOMIC DNA]</scope>
    <source>
        <strain evidence="3 4">HBU206404</strain>
    </source>
</reference>
<name>A0ABR7LD72_9PSEU</name>
<keyword evidence="2" id="KW-1133">Transmembrane helix</keyword>
<feature type="compositionally biased region" description="Low complexity" evidence="1">
    <location>
        <begin position="398"/>
        <end position="423"/>
    </location>
</feature>
<protein>
    <recommendedName>
        <fullName evidence="5">LPXTG-motif cell wall anchor domain-containing protein</fullName>
    </recommendedName>
</protein>
<feature type="region of interest" description="Disordered" evidence="1">
    <location>
        <begin position="1"/>
        <end position="23"/>
    </location>
</feature>
<feature type="transmembrane region" description="Helical" evidence="2">
    <location>
        <begin position="433"/>
        <end position="454"/>
    </location>
</feature>
<keyword evidence="2" id="KW-0472">Membrane</keyword>
<gene>
    <name evidence="3" type="ORF">GPZ80_25105</name>
</gene>
<evidence type="ECO:0000313" key="4">
    <source>
        <dbReference type="Proteomes" id="UP000734823"/>
    </source>
</evidence>
<evidence type="ECO:0000256" key="2">
    <source>
        <dbReference type="SAM" id="Phobius"/>
    </source>
</evidence>